<protein>
    <recommendedName>
        <fullName evidence="3">VWFA domain-containing protein</fullName>
    </recommendedName>
</protein>
<accession>W5YUI4</accession>
<evidence type="ECO:0008006" key="3">
    <source>
        <dbReference type="Google" id="ProtNLM"/>
    </source>
</evidence>
<dbReference type="EMBL" id="CP007151">
    <property type="protein sequence ID" value="AHI30153.1"/>
    <property type="molecule type" value="Genomic_DNA"/>
</dbReference>
<gene>
    <name evidence="1" type="ORF">AU14_13345</name>
</gene>
<dbReference type="SUPFAM" id="SSF53300">
    <property type="entry name" value="vWA-like"/>
    <property type="match status" value="1"/>
</dbReference>
<name>W5YUI4_9GAMM</name>
<dbReference type="STRING" id="1420916.AU14_13345"/>
<dbReference type="KEGG" id="msx:AU14_13345"/>
<evidence type="ECO:0000313" key="1">
    <source>
        <dbReference type="EMBL" id="AHI30153.1"/>
    </source>
</evidence>
<proteinExistence type="predicted"/>
<reference evidence="1 2" key="1">
    <citation type="journal article" date="2014" name="Genome Announc.">
        <title>Draft Genome Sequences of Marinobacter similis A3d10T and Marinobacter salarius R9SW1T.</title>
        <authorList>
            <person name="Ivanova E.P."/>
            <person name="Ng H.J."/>
            <person name="Webb H.K."/>
            <person name="Feng G."/>
            <person name="Oshima K."/>
            <person name="Hattori M."/>
            <person name="Ohkuma M."/>
            <person name="Sergeev A.F."/>
            <person name="Mikhailov V.V."/>
            <person name="Crawford R.J."/>
            <person name="Sawabe T."/>
        </authorList>
    </citation>
    <scope>NUCLEOTIDE SEQUENCE [LARGE SCALE GENOMIC DNA]</scope>
    <source>
        <strain evidence="1 2">A3d10</strain>
    </source>
</reference>
<dbReference type="InterPro" id="IPR036465">
    <property type="entry name" value="vWFA_dom_sf"/>
</dbReference>
<organism evidence="1 2">
    <name type="scientific">Marinobacter similis</name>
    <dbReference type="NCBI Taxonomy" id="1420916"/>
    <lineage>
        <taxon>Bacteria</taxon>
        <taxon>Pseudomonadati</taxon>
        <taxon>Pseudomonadota</taxon>
        <taxon>Gammaproteobacteria</taxon>
        <taxon>Pseudomonadales</taxon>
        <taxon>Marinobacteraceae</taxon>
        <taxon>Marinobacter</taxon>
    </lineage>
</organism>
<evidence type="ECO:0000313" key="2">
    <source>
        <dbReference type="Proteomes" id="UP000061489"/>
    </source>
</evidence>
<dbReference type="AlphaFoldDB" id="W5YUI4"/>
<sequence length="85" mass="8847">MRESGLGMAGRATAIGDAVGLSIKRLRERPQDQRVVILLTDGANTAGEITPDKATEIAKPPVSASTPSVSAPNPWFSAAFWARGG</sequence>
<dbReference type="Proteomes" id="UP000061489">
    <property type="component" value="Chromosome"/>
</dbReference>
<dbReference type="HOGENOM" id="CLU_2508826_0_0_6"/>
<keyword evidence="2" id="KW-1185">Reference proteome</keyword>
<dbReference type="Gene3D" id="3.40.50.410">
    <property type="entry name" value="von Willebrand factor, type A domain"/>
    <property type="match status" value="1"/>
</dbReference>